<reference evidence="2" key="1">
    <citation type="submission" date="2016-07" db="EMBL/GenBank/DDBJ databases">
        <authorList>
            <person name="Kauffman K."/>
            <person name="Arevalo P."/>
            <person name="Polz M.F."/>
        </authorList>
    </citation>
    <scope>NUCLEOTIDE SEQUENCE</scope>
    <source>
        <strain evidence="2">10N.222.46.E12</strain>
    </source>
</reference>
<organism evidence="2">
    <name type="scientific">Vibrio cyclitrophicus</name>
    <dbReference type="NCBI Taxonomy" id="47951"/>
    <lineage>
        <taxon>Bacteria</taxon>
        <taxon>Pseudomonadati</taxon>
        <taxon>Pseudomonadota</taxon>
        <taxon>Gammaproteobacteria</taxon>
        <taxon>Vibrionales</taxon>
        <taxon>Vibrionaceae</taxon>
        <taxon>Vibrio</taxon>
    </lineage>
</organism>
<keyword evidence="1" id="KW-0812">Transmembrane</keyword>
<accession>A0A7Z1MIR5</accession>
<evidence type="ECO:0000313" key="2">
    <source>
        <dbReference type="EMBL" id="PMP28165.1"/>
    </source>
</evidence>
<evidence type="ECO:0000256" key="1">
    <source>
        <dbReference type="SAM" id="Phobius"/>
    </source>
</evidence>
<dbReference type="EMBL" id="MDBS01000032">
    <property type="protein sequence ID" value="PMP28165.1"/>
    <property type="molecule type" value="Genomic_DNA"/>
</dbReference>
<feature type="transmembrane region" description="Helical" evidence="1">
    <location>
        <begin position="7"/>
        <end position="24"/>
    </location>
</feature>
<dbReference type="AlphaFoldDB" id="A0A7Z1MIR5"/>
<reference evidence="2" key="2">
    <citation type="journal article" date="2018" name="Nature">
        <title>A major lineage of non-tailed dsDNA viruses as unrecognized killers of marine bacteria.</title>
        <authorList>
            <person name="Kauffman K.M."/>
            <person name="Hussain F.A."/>
            <person name="Yang J."/>
            <person name="Arevalo P."/>
            <person name="Brown J.M."/>
            <person name="Chang W.K."/>
            <person name="VanInsberghe D."/>
            <person name="Elsherbini J."/>
            <person name="Sharma R.S."/>
            <person name="Cutler M.B."/>
            <person name="Kelly L."/>
            <person name="Polz M.F."/>
        </authorList>
    </citation>
    <scope>NUCLEOTIDE SEQUENCE</scope>
    <source>
        <strain evidence="2">10N.222.46.E12</strain>
    </source>
</reference>
<gene>
    <name evidence="2" type="ORF">BCS90_20195</name>
</gene>
<feature type="transmembrane region" description="Helical" evidence="1">
    <location>
        <begin position="109"/>
        <end position="130"/>
    </location>
</feature>
<feature type="transmembrane region" description="Helical" evidence="1">
    <location>
        <begin position="30"/>
        <end position="49"/>
    </location>
</feature>
<keyword evidence="1" id="KW-0472">Membrane</keyword>
<proteinExistence type="predicted"/>
<sequence length="131" mass="14807">MKTLNFLVGYISLQLGIIVFLTNPLNSMSLTIICFLLVAVCYCLVSPFIKCRLQELKHFDKFVFEIYQSNRRHPLSEKFGTEISKHLSKNAQSSSDKKKDIGAYVATDLYLSLFTFGIAVAPGLLIHIFLP</sequence>
<protein>
    <submittedName>
        <fullName evidence="2">Uncharacterized protein</fullName>
    </submittedName>
</protein>
<keyword evidence="1" id="KW-1133">Transmembrane helix</keyword>
<name>A0A7Z1MIR5_9VIBR</name>
<comment type="caution">
    <text evidence="2">The sequence shown here is derived from an EMBL/GenBank/DDBJ whole genome shotgun (WGS) entry which is preliminary data.</text>
</comment>